<dbReference type="STRING" id="306541.SAMN05421668_1298"/>
<dbReference type="InterPro" id="IPR011606">
    <property type="entry name" value="Brnchd-chn_aa_trnsp_permease"/>
</dbReference>
<evidence type="ECO:0000256" key="5">
    <source>
        <dbReference type="ARBA" id="ARBA00022692"/>
    </source>
</evidence>
<protein>
    <submittedName>
        <fullName evidence="10">4-azaleucine resistance probable transporter AzlC</fullName>
    </submittedName>
    <submittedName>
        <fullName evidence="9">Autotransporter</fullName>
    </submittedName>
</protein>
<dbReference type="PANTHER" id="PTHR34979:SF1">
    <property type="entry name" value="INNER MEMBRANE PROTEIN YGAZ"/>
    <property type="match status" value="1"/>
</dbReference>
<evidence type="ECO:0000256" key="2">
    <source>
        <dbReference type="ARBA" id="ARBA00010735"/>
    </source>
</evidence>
<dbReference type="Proteomes" id="UP000321773">
    <property type="component" value="Unassembled WGS sequence"/>
</dbReference>
<evidence type="ECO:0000313" key="10">
    <source>
        <dbReference type="EMBL" id="SFT02423.1"/>
    </source>
</evidence>
<gene>
    <name evidence="9" type="ORF">HMI01_23500</name>
    <name evidence="10" type="ORF">SAMN05421668_1298</name>
</gene>
<evidence type="ECO:0000256" key="3">
    <source>
        <dbReference type="ARBA" id="ARBA00022448"/>
    </source>
</evidence>
<feature type="transmembrane region" description="Helical" evidence="8">
    <location>
        <begin position="128"/>
        <end position="151"/>
    </location>
</feature>
<evidence type="ECO:0000256" key="4">
    <source>
        <dbReference type="ARBA" id="ARBA00022475"/>
    </source>
</evidence>
<reference evidence="9 12" key="2">
    <citation type="submission" date="2019-07" db="EMBL/GenBank/DDBJ databases">
        <title>Whole genome shotgun sequence of Halolactibacillus miurensis NBRC 100873.</title>
        <authorList>
            <person name="Hosoyama A."/>
            <person name="Uohara A."/>
            <person name="Ohji S."/>
            <person name="Ichikawa N."/>
        </authorList>
    </citation>
    <scope>NUCLEOTIDE SEQUENCE [LARGE SCALE GENOMIC DNA]</scope>
    <source>
        <strain evidence="9 12">NBRC 100873</strain>
    </source>
</reference>
<dbReference type="EMBL" id="FPAI01000029">
    <property type="protein sequence ID" value="SFT02423.1"/>
    <property type="molecule type" value="Genomic_DNA"/>
</dbReference>
<feature type="transmembrane region" description="Helical" evidence="8">
    <location>
        <begin position="12"/>
        <end position="31"/>
    </location>
</feature>
<keyword evidence="5 8" id="KW-0812">Transmembrane</keyword>
<feature type="transmembrane region" description="Helical" evidence="8">
    <location>
        <begin position="64"/>
        <end position="83"/>
    </location>
</feature>
<dbReference type="AlphaFoldDB" id="A0A1I6ULX5"/>
<dbReference type="RefSeq" id="WP_062323031.1">
    <property type="nucleotide sequence ID" value="NZ_BJWJ01000031.1"/>
</dbReference>
<dbReference type="EMBL" id="BJWJ01000031">
    <property type="protein sequence ID" value="GEM05362.1"/>
    <property type="molecule type" value="Genomic_DNA"/>
</dbReference>
<keyword evidence="6 8" id="KW-1133">Transmembrane helix</keyword>
<evidence type="ECO:0000256" key="6">
    <source>
        <dbReference type="ARBA" id="ARBA00022989"/>
    </source>
</evidence>
<accession>A0A1I6ULX5</accession>
<evidence type="ECO:0000313" key="9">
    <source>
        <dbReference type="EMBL" id="GEM05362.1"/>
    </source>
</evidence>
<dbReference type="PANTHER" id="PTHR34979">
    <property type="entry name" value="INNER MEMBRANE PROTEIN YGAZ"/>
    <property type="match status" value="1"/>
</dbReference>
<feature type="transmembrane region" description="Helical" evidence="8">
    <location>
        <begin position="182"/>
        <end position="199"/>
    </location>
</feature>
<comment type="subcellular location">
    <subcellularLocation>
        <location evidence="1">Cell membrane</location>
        <topology evidence="1">Multi-pass membrane protein</topology>
    </subcellularLocation>
</comment>
<evidence type="ECO:0000256" key="8">
    <source>
        <dbReference type="SAM" id="Phobius"/>
    </source>
</evidence>
<dbReference type="Pfam" id="PF03591">
    <property type="entry name" value="AzlC"/>
    <property type="match status" value="1"/>
</dbReference>
<dbReference type="Proteomes" id="UP000199139">
    <property type="component" value="Unassembled WGS sequence"/>
</dbReference>
<dbReference type="GO" id="GO:0005886">
    <property type="term" value="C:plasma membrane"/>
    <property type="evidence" value="ECO:0007669"/>
    <property type="project" value="UniProtKB-SubCell"/>
</dbReference>
<organism evidence="10 11">
    <name type="scientific">Halolactibacillus miurensis</name>
    <dbReference type="NCBI Taxonomy" id="306541"/>
    <lineage>
        <taxon>Bacteria</taxon>
        <taxon>Bacillati</taxon>
        <taxon>Bacillota</taxon>
        <taxon>Bacilli</taxon>
        <taxon>Bacillales</taxon>
        <taxon>Bacillaceae</taxon>
        <taxon>Halolactibacillus</taxon>
    </lineage>
</organism>
<feature type="transmembrane region" description="Helical" evidence="8">
    <location>
        <begin position="157"/>
        <end position="175"/>
    </location>
</feature>
<comment type="similarity">
    <text evidence="2">Belongs to the AzlC family.</text>
</comment>
<sequence length="229" mass="24943">MRRHPVVEGLMTAAPIMIGYLPIALAYGVLANQAGLSLVELTSMSALVFGGASQFMILNMMLVQATYIELVLATFVLNFRHFIMSLSMSHRLRTFKLKDKAVLGALMTDESFSVLSVLNKDKQTPVSFYITLHIAGYFAWVTGSLLGGVIGTFIPDTLGQSFGISLYAMFIALLLPSVKKEWRYGAIAVLAMIVNYLLTPVASEGIRIVVATLLASLVGVMIRSKEVMV</sequence>
<proteinExistence type="inferred from homology"/>
<keyword evidence="7 8" id="KW-0472">Membrane</keyword>
<dbReference type="GO" id="GO:1903785">
    <property type="term" value="P:L-valine transmembrane transport"/>
    <property type="evidence" value="ECO:0007669"/>
    <property type="project" value="TreeGrafter"/>
</dbReference>
<feature type="transmembrane region" description="Helical" evidence="8">
    <location>
        <begin position="38"/>
        <end position="58"/>
    </location>
</feature>
<keyword evidence="3" id="KW-0813">Transport</keyword>
<evidence type="ECO:0000256" key="7">
    <source>
        <dbReference type="ARBA" id="ARBA00023136"/>
    </source>
</evidence>
<evidence type="ECO:0000256" key="1">
    <source>
        <dbReference type="ARBA" id="ARBA00004651"/>
    </source>
</evidence>
<evidence type="ECO:0000313" key="12">
    <source>
        <dbReference type="Proteomes" id="UP000321773"/>
    </source>
</evidence>
<evidence type="ECO:0000313" key="11">
    <source>
        <dbReference type="Proteomes" id="UP000199139"/>
    </source>
</evidence>
<keyword evidence="4" id="KW-1003">Cell membrane</keyword>
<feature type="transmembrane region" description="Helical" evidence="8">
    <location>
        <begin position="205"/>
        <end position="222"/>
    </location>
</feature>
<dbReference type="OrthoDB" id="3177005at2"/>
<keyword evidence="12" id="KW-1185">Reference proteome</keyword>
<reference evidence="10 11" key="1">
    <citation type="submission" date="2016-10" db="EMBL/GenBank/DDBJ databases">
        <authorList>
            <person name="de Groot N.N."/>
        </authorList>
    </citation>
    <scope>NUCLEOTIDE SEQUENCE [LARGE SCALE GENOMIC DNA]</scope>
    <source>
        <strain evidence="10 11">DSM 17074</strain>
    </source>
</reference>
<name>A0A1I6ULX5_9BACI</name>